<feature type="non-terminal residue" evidence="2">
    <location>
        <position position="217"/>
    </location>
</feature>
<sequence>MAKNSKSKAKAAVMDREETHERKNRWRLEEIVHVCEQRLQELTREAWTARPSVSAATLARSVAPHLRQSVQQGDVETWDVTLCAAVLRHFGHAKNESQAAAVAAIVAARNHWAHAAGGRVTAAALAEHEAVCVRAFQALGGDAMELLRVRASEVDASDVQVLPSNRDATNAAEKAKTEGNRLFRANDFRAAEKCYTNGLQVVGAVDPMMLAQLFNNR</sequence>
<reference evidence="2 3" key="1">
    <citation type="submission" date="2018-09" db="EMBL/GenBank/DDBJ databases">
        <title>Genomic investigation of the strawberry pathogen Phytophthora fragariae indicates pathogenicity is determined by transcriptional variation in three key races.</title>
        <authorList>
            <person name="Adams T.M."/>
            <person name="Armitage A.D."/>
            <person name="Sobczyk M.K."/>
            <person name="Bates H.J."/>
            <person name="Dunwell J.M."/>
            <person name="Nellist C.F."/>
            <person name="Harrison R.J."/>
        </authorList>
    </citation>
    <scope>NUCLEOTIDE SEQUENCE [LARGE SCALE GENOMIC DNA]</scope>
    <source>
        <strain evidence="2 3">BC-23</strain>
    </source>
</reference>
<gene>
    <name evidence="2" type="ORF">PF004_g31362</name>
</gene>
<evidence type="ECO:0000256" key="1">
    <source>
        <dbReference type="SAM" id="MobiDB-lite"/>
    </source>
</evidence>
<dbReference type="Gene3D" id="1.25.40.10">
    <property type="entry name" value="Tetratricopeptide repeat domain"/>
    <property type="match status" value="1"/>
</dbReference>
<name>A0A6G0MA84_9STRA</name>
<comment type="caution">
    <text evidence="2">The sequence shown here is derived from an EMBL/GenBank/DDBJ whole genome shotgun (WGS) entry which is preliminary data.</text>
</comment>
<feature type="region of interest" description="Disordered" evidence="1">
    <location>
        <begin position="1"/>
        <end position="20"/>
    </location>
</feature>
<dbReference type="Proteomes" id="UP000476176">
    <property type="component" value="Unassembled WGS sequence"/>
</dbReference>
<evidence type="ECO:0000313" key="2">
    <source>
        <dbReference type="EMBL" id="KAE9159894.1"/>
    </source>
</evidence>
<proteinExistence type="predicted"/>
<evidence type="ECO:0000313" key="3">
    <source>
        <dbReference type="Proteomes" id="UP000476176"/>
    </source>
</evidence>
<protein>
    <submittedName>
        <fullName evidence="2">Uncharacterized protein</fullName>
    </submittedName>
</protein>
<dbReference type="InterPro" id="IPR011990">
    <property type="entry name" value="TPR-like_helical_dom_sf"/>
</dbReference>
<organism evidence="2 3">
    <name type="scientific">Phytophthora fragariae</name>
    <dbReference type="NCBI Taxonomy" id="53985"/>
    <lineage>
        <taxon>Eukaryota</taxon>
        <taxon>Sar</taxon>
        <taxon>Stramenopiles</taxon>
        <taxon>Oomycota</taxon>
        <taxon>Peronosporomycetes</taxon>
        <taxon>Peronosporales</taxon>
        <taxon>Peronosporaceae</taxon>
        <taxon>Phytophthora</taxon>
    </lineage>
</organism>
<dbReference type="AlphaFoldDB" id="A0A6G0MA84"/>
<dbReference type="EMBL" id="QXGC01007713">
    <property type="protein sequence ID" value="KAE9159894.1"/>
    <property type="molecule type" value="Genomic_DNA"/>
</dbReference>
<accession>A0A6G0MA84</accession>